<proteinExistence type="predicted"/>
<dbReference type="EMBL" id="UINC01095044">
    <property type="protein sequence ID" value="SVC50809.1"/>
    <property type="molecule type" value="Genomic_DNA"/>
</dbReference>
<evidence type="ECO:0008006" key="2">
    <source>
        <dbReference type="Google" id="ProtNLM"/>
    </source>
</evidence>
<gene>
    <name evidence="1" type="ORF">METZ01_LOCUS303663</name>
</gene>
<protein>
    <recommendedName>
        <fullName evidence="2">THAP4-like heme-binding beta-barrel domain-containing protein</fullName>
    </recommendedName>
</protein>
<organism evidence="1">
    <name type="scientific">marine metagenome</name>
    <dbReference type="NCBI Taxonomy" id="408172"/>
    <lineage>
        <taxon>unclassified sequences</taxon>
        <taxon>metagenomes</taxon>
        <taxon>ecological metagenomes</taxon>
    </lineage>
</organism>
<accession>A0A382MPR9</accession>
<evidence type="ECO:0000313" key="1">
    <source>
        <dbReference type="EMBL" id="SVC50809.1"/>
    </source>
</evidence>
<sequence length="174" mass="19244">MKKILIILLGIVTFTVSVNAQSETLPKVETSDAFKQLQGFIGKWKGKLTKDNGEVVSVETEFSLTANGSTIVERSLEDGTEVFTMYHDKNGQLTATHYCALGNAPSFTLSKKDKFNLSFAFDPICGLKAGKDKFVNSVVMNYNPKKPNKLQSYYKVIDTDKSIVSSTSKLTRVK</sequence>
<dbReference type="AlphaFoldDB" id="A0A382MPR9"/>
<name>A0A382MPR9_9ZZZZ</name>
<reference evidence="1" key="1">
    <citation type="submission" date="2018-05" db="EMBL/GenBank/DDBJ databases">
        <authorList>
            <person name="Lanie J.A."/>
            <person name="Ng W.-L."/>
            <person name="Kazmierczak K.M."/>
            <person name="Andrzejewski T.M."/>
            <person name="Davidsen T.M."/>
            <person name="Wayne K.J."/>
            <person name="Tettelin H."/>
            <person name="Glass J.I."/>
            <person name="Rusch D."/>
            <person name="Podicherti R."/>
            <person name="Tsui H.-C.T."/>
            <person name="Winkler M.E."/>
        </authorList>
    </citation>
    <scope>NUCLEOTIDE SEQUENCE</scope>
</reference>